<evidence type="ECO:0000313" key="2">
    <source>
        <dbReference type="EMBL" id="AKA35919.1"/>
    </source>
</evidence>
<dbReference type="CDD" id="cd00683">
    <property type="entry name" value="Trans_IPPS_HH"/>
    <property type="match status" value="1"/>
</dbReference>
<dbReference type="SFLD" id="SFLDS00005">
    <property type="entry name" value="Isoprenoid_Synthase_Type_I"/>
    <property type="match status" value="1"/>
</dbReference>
<dbReference type="AlphaFoldDB" id="A0A0D5YVK1"/>
<dbReference type="GO" id="GO:0051996">
    <property type="term" value="F:squalene synthase [NAD(P)H] activity"/>
    <property type="evidence" value="ECO:0007669"/>
    <property type="project" value="InterPro"/>
</dbReference>
<evidence type="ECO:0000256" key="1">
    <source>
        <dbReference type="ARBA" id="ARBA00022679"/>
    </source>
</evidence>
<dbReference type="Gene3D" id="1.10.600.10">
    <property type="entry name" value="Farnesyl Diphosphate Synthase"/>
    <property type="match status" value="1"/>
</dbReference>
<dbReference type="SFLD" id="SFLDG01018">
    <property type="entry name" value="Squalene/Phytoene_Synthase_Lik"/>
    <property type="match status" value="1"/>
</dbReference>
<dbReference type="STRING" id="516051.VC82_2330"/>
<dbReference type="PROSITE" id="PS01045">
    <property type="entry name" value="SQUALEN_PHYTOEN_SYN_2"/>
    <property type="match status" value="1"/>
</dbReference>
<reference evidence="2 3" key="1">
    <citation type="submission" date="2015-03" db="EMBL/GenBank/DDBJ databases">
        <title>Complete genome sequence of Muricauda lutaonensis CC-HSB-11T, isolated from a coastal hot spring.</title>
        <authorList>
            <person name="Kim K.M."/>
        </authorList>
    </citation>
    <scope>NUCLEOTIDE SEQUENCE [LARGE SCALE GENOMIC DNA]</scope>
    <source>
        <strain evidence="2 3">CC-HSB-11</strain>
    </source>
</reference>
<dbReference type="Proteomes" id="UP000032726">
    <property type="component" value="Chromosome"/>
</dbReference>
<name>A0A0D5YVK1_9FLAO</name>
<dbReference type="RefSeq" id="WP_045802514.1">
    <property type="nucleotide sequence ID" value="NZ_CP011071.1"/>
</dbReference>
<dbReference type="InterPro" id="IPR008949">
    <property type="entry name" value="Isoprenoid_synthase_dom_sf"/>
</dbReference>
<gene>
    <name evidence="2" type="ORF">VC82_2330</name>
</gene>
<proteinExistence type="predicted"/>
<dbReference type="InterPro" id="IPR044843">
    <property type="entry name" value="Trans_IPPS_bact-type"/>
</dbReference>
<keyword evidence="1" id="KW-0808">Transferase</keyword>
<dbReference type="GO" id="GO:0016117">
    <property type="term" value="P:carotenoid biosynthetic process"/>
    <property type="evidence" value="ECO:0007669"/>
    <property type="project" value="UniProtKB-ARBA"/>
</dbReference>
<accession>A0A0D5YVK1</accession>
<dbReference type="KEGG" id="mlt:VC82_2330"/>
<dbReference type="GO" id="GO:0004311">
    <property type="term" value="F:geranylgeranyl diphosphate synthase activity"/>
    <property type="evidence" value="ECO:0007669"/>
    <property type="project" value="InterPro"/>
</dbReference>
<dbReference type="OrthoDB" id="9787280at2"/>
<dbReference type="HOGENOM" id="CLU_037269_3_0_10"/>
<dbReference type="InterPro" id="IPR019845">
    <property type="entry name" value="Squalene/phytoene_synthase_CS"/>
</dbReference>
<dbReference type="EMBL" id="CP011071">
    <property type="protein sequence ID" value="AKA35919.1"/>
    <property type="molecule type" value="Genomic_DNA"/>
</dbReference>
<evidence type="ECO:0000313" key="3">
    <source>
        <dbReference type="Proteomes" id="UP000032726"/>
    </source>
</evidence>
<dbReference type="SFLD" id="SFLDG01212">
    <property type="entry name" value="Phytoene_synthase_like"/>
    <property type="match status" value="1"/>
</dbReference>
<dbReference type="InterPro" id="IPR002060">
    <property type="entry name" value="Squ/phyt_synthse"/>
</dbReference>
<protein>
    <submittedName>
        <fullName evidence="2">Phytoene synthase</fullName>
    </submittedName>
</protein>
<dbReference type="PATRIC" id="fig|516051.4.peg.2398"/>
<dbReference type="PANTHER" id="PTHR31480">
    <property type="entry name" value="BIFUNCTIONAL LYCOPENE CYCLASE/PHYTOENE SYNTHASE"/>
    <property type="match status" value="1"/>
</dbReference>
<organism evidence="2 3">
    <name type="scientific">Flagellimonas lutaonensis</name>
    <dbReference type="NCBI Taxonomy" id="516051"/>
    <lineage>
        <taxon>Bacteria</taxon>
        <taxon>Pseudomonadati</taxon>
        <taxon>Bacteroidota</taxon>
        <taxon>Flavobacteriia</taxon>
        <taxon>Flavobacteriales</taxon>
        <taxon>Flavobacteriaceae</taxon>
        <taxon>Flagellimonas</taxon>
    </lineage>
</organism>
<keyword evidence="3" id="KW-1185">Reference proteome</keyword>
<dbReference type="SUPFAM" id="SSF48576">
    <property type="entry name" value="Terpenoid synthases"/>
    <property type="match status" value="1"/>
</dbReference>
<dbReference type="InterPro" id="IPR033904">
    <property type="entry name" value="Trans_IPPS_HH"/>
</dbReference>
<sequence>MKAIFDKVSYQCSKTVTKSYSTSFSLATKMLGPNIRSHIYNIYGFVRFADEIVDSFHDYDKKELLNHFEEDLDKALSQKISLNPILNAFQHTYHQYGIPRHLVDAFMRSMRMDLTKKEYATENEYREYIYGSADVVGLMCLCVFVKGDKERYGELKESAMALGSAFQKVNFLRDLKADFEDLNRTYFPHIDLAKLDEVSKNRIVEEIRDDFKKGHAGIAKLPNDSKFGVYTAYKYYSKLLDKLVKTPPLEIKNTRIRVPNYQKFGLLATSYVSYKLNLV</sequence>
<dbReference type="Pfam" id="PF00494">
    <property type="entry name" value="SQS_PSY"/>
    <property type="match status" value="1"/>
</dbReference>